<dbReference type="PANTHER" id="PTHR13243">
    <property type="entry name" value="HSPC111 PROTEIN-RELATED"/>
    <property type="match status" value="1"/>
</dbReference>
<protein>
    <recommendedName>
        <fullName evidence="5">Nucleolar protein 16</fullName>
    </recommendedName>
</protein>
<comment type="caution">
    <text evidence="9">The sequence shown here is derived from an EMBL/GenBank/DDBJ whole genome shotgun (WGS) entry which is preliminary data.</text>
</comment>
<keyword evidence="7" id="KW-0687">Ribonucleoprotein</keyword>
<accession>A0ABR3XTZ1</accession>
<sequence>MGRELQKKKRRSSRPKVRPPNNRKKPLNPTGNSIIAKNWNKKETLSQNYRRLGLVAKLGRPTGGVEPDLKGLDKKSGSPAVSAENPFAVKPAAQSAVREVRVERDASGRIVRILDPARDNPLNDPLRQFDSDSDSDDEPRDRSDGEEWGGIDDNKEDQQSRPGVVRELERQASRPVEKSQRHPSRGEIEWLQRLVDRYGDDTAAMARDMKLNPMQQTQADIARRLRKAKLISAKA</sequence>
<comment type="subunit">
    <text evidence="4">Component of the pre-66S ribosomal particle.</text>
</comment>
<feature type="compositionally biased region" description="Basic residues" evidence="8">
    <location>
        <begin position="1"/>
        <end position="26"/>
    </location>
</feature>
<comment type="similarity">
    <text evidence="3">Belongs to the NOP16 family.</text>
</comment>
<dbReference type="InterPro" id="IPR019002">
    <property type="entry name" value="Ribosome_biogenesis_Nop16"/>
</dbReference>
<dbReference type="Proteomes" id="UP001586593">
    <property type="component" value="Unassembled WGS sequence"/>
</dbReference>
<gene>
    <name evidence="9" type="ORF">VTK73DRAFT_7393</name>
</gene>
<keyword evidence="6" id="KW-0539">Nucleus</keyword>
<name>A0ABR3XTZ1_9PEZI</name>
<evidence type="ECO:0000256" key="3">
    <source>
        <dbReference type="ARBA" id="ARBA00008479"/>
    </source>
</evidence>
<keyword evidence="10" id="KW-1185">Reference proteome</keyword>
<feature type="compositionally biased region" description="Basic and acidic residues" evidence="8">
    <location>
        <begin position="98"/>
        <end position="107"/>
    </location>
</feature>
<evidence type="ECO:0000256" key="7">
    <source>
        <dbReference type="ARBA" id="ARBA00023274"/>
    </source>
</evidence>
<dbReference type="EMBL" id="JAZHXJ010000047">
    <property type="protein sequence ID" value="KAL1879067.1"/>
    <property type="molecule type" value="Genomic_DNA"/>
</dbReference>
<dbReference type="PANTHER" id="PTHR13243:SF1">
    <property type="entry name" value="NUCLEOLAR PROTEIN 16"/>
    <property type="match status" value="1"/>
</dbReference>
<evidence type="ECO:0000256" key="2">
    <source>
        <dbReference type="ARBA" id="ARBA00004604"/>
    </source>
</evidence>
<dbReference type="Pfam" id="PF09420">
    <property type="entry name" value="Nop16"/>
    <property type="match status" value="1"/>
</dbReference>
<evidence type="ECO:0000256" key="1">
    <source>
        <dbReference type="ARBA" id="ARBA00002889"/>
    </source>
</evidence>
<feature type="region of interest" description="Disordered" evidence="8">
    <location>
        <begin position="56"/>
        <end position="187"/>
    </location>
</feature>
<feature type="compositionally biased region" description="Basic and acidic residues" evidence="8">
    <location>
        <begin position="67"/>
        <end position="76"/>
    </location>
</feature>
<comment type="function">
    <text evidence="1">Involved in the biogenesis of the 60S ribosomal subunit.</text>
</comment>
<evidence type="ECO:0000256" key="4">
    <source>
        <dbReference type="ARBA" id="ARBA00011187"/>
    </source>
</evidence>
<evidence type="ECO:0000313" key="10">
    <source>
        <dbReference type="Proteomes" id="UP001586593"/>
    </source>
</evidence>
<feature type="region of interest" description="Disordered" evidence="8">
    <location>
        <begin position="1"/>
        <end position="39"/>
    </location>
</feature>
<comment type="subcellular location">
    <subcellularLocation>
        <location evidence="2">Nucleus</location>
        <location evidence="2">Nucleolus</location>
    </subcellularLocation>
</comment>
<evidence type="ECO:0000256" key="8">
    <source>
        <dbReference type="SAM" id="MobiDB-lite"/>
    </source>
</evidence>
<evidence type="ECO:0000256" key="5">
    <source>
        <dbReference type="ARBA" id="ARBA00015522"/>
    </source>
</evidence>
<organism evidence="9 10">
    <name type="scientific">Phialemonium thermophilum</name>
    <dbReference type="NCBI Taxonomy" id="223376"/>
    <lineage>
        <taxon>Eukaryota</taxon>
        <taxon>Fungi</taxon>
        <taxon>Dikarya</taxon>
        <taxon>Ascomycota</taxon>
        <taxon>Pezizomycotina</taxon>
        <taxon>Sordariomycetes</taxon>
        <taxon>Sordariomycetidae</taxon>
        <taxon>Cephalothecales</taxon>
        <taxon>Cephalothecaceae</taxon>
        <taxon>Phialemonium</taxon>
    </lineage>
</organism>
<evidence type="ECO:0000256" key="6">
    <source>
        <dbReference type="ARBA" id="ARBA00023242"/>
    </source>
</evidence>
<proteinExistence type="inferred from homology"/>
<evidence type="ECO:0000313" key="9">
    <source>
        <dbReference type="EMBL" id="KAL1879067.1"/>
    </source>
</evidence>
<reference evidence="9 10" key="1">
    <citation type="journal article" date="2024" name="Commun. Biol.">
        <title>Comparative genomic analysis of thermophilic fungi reveals convergent evolutionary adaptations and gene losses.</title>
        <authorList>
            <person name="Steindorff A.S."/>
            <person name="Aguilar-Pontes M.V."/>
            <person name="Robinson A.J."/>
            <person name="Andreopoulos B."/>
            <person name="LaButti K."/>
            <person name="Kuo A."/>
            <person name="Mondo S."/>
            <person name="Riley R."/>
            <person name="Otillar R."/>
            <person name="Haridas S."/>
            <person name="Lipzen A."/>
            <person name="Grimwood J."/>
            <person name="Schmutz J."/>
            <person name="Clum A."/>
            <person name="Reid I.D."/>
            <person name="Moisan M.C."/>
            <person name="Butler G."/>
            <person name="Nguyen T.T.M."/>
            <person name="Dewar K."/>
            <person name="Conant G."/>
            <person name="Drula E."/>
            <person name="Henrissat B."/>
            <person name="Hansel C."/>
            <person name="Singer S."/>
            <person name="Hutchinson M.I."/>
            <person name="de Vries R.P."/>
            <person name="Natvig D.O."/>
            <person name="Powell A.J."/>
            <person name="Tsang A."/>
            <person name="Grigoriev I.V."/>
        </authorList>
    </citation>
    <scope>NUCLEOTIDE SEQUENCE [LARGE SCALE GENOMIC DNA]</scope>
    <source>
        <strain evidence="9 10">ATCC 24622</strain>
    </source>
</reference>
<feature type="compositionally biased region" description="Basic and acidic residues" evidence="8">
    <location>
        <begin position="152"/>
        <end position="187"/>
    </location>
</feature>